<reference evidence="7" key="1">
    <citation type="submission" date="2016-01" db="EMBL/GenBank/DDBJ databases">
        <title>Reference transcriptome for the parasite Schistocephalus solidus: insights into the molecular evolution of parasitism.</title>
        <authorList>
            <person name="Hebert F.O."/>
            <person name="Grambauer S."/>
            <person name="Barber I."/>
            <person name="Landry C.R."/>
            <person name="Aubin-Horth N."/>
        </authorList>
    </citation>
    <scope>NUCLEOTIDE SEQUENCE</scope>
</reference>
<evidence type="ECO:0000256" key="5">
    <source>
        <dbReference type="ARBA" id="ARBA00023180"/>
    </source>
</evidence>
<keyword evidence="4" id="KW-0378">Hydrolase</keyword>
<proteinExistence type="inferred from homology"/>
<keyword evidence="2" id="KW-0645">Protease</keyword>
<dbReference type="PANTHER" id="PTHR11010">
    <property type="entry name" value="PROTEASE S28 PRO-X CARBOXYPEPTIDASE-RELATED"/>
    <property type="match status" value="1"/>
</dbReference>
<evidence type="ECO:0000256" key="2">
    <source>
        <dbReference type="ARBA" id="ARBA00022670"/>
    </source>
</evidence>
<evidence type="ECO:0000256" key="6">
    <source>
        <dbReference type="SAM" id="SignalP"/>
    </source>
</evidence>
<evidence type="ECO:0000256" key="3">
    <source>
        <dbReference type="ARBA" id="ARBA00022729"/>
    </source>
</evidence>
<evidence type="ECO:0000313" key="7">
    <source>
        <dbReference type="EMBL" id="JAP58045.1"/>
    </source>
</evidence>
<feature type="signal peptide" evidence="6">
    <location>
        <begin position="1"/>
        <end position="17"/>
    </location>
</feature>
<protein>
    <submittedName>
        <fullName evidence="7">Dipeptidyl peptidase 2</fullName>
    </submittedName>
</protein>
<keyword evidence="3 6" id="KW-0732">Signal</keyword>
<name>A0A0X3Q1P1_SCHSO</name>
<dbReference type="AlphaFoldDB" id="A0A0X3Q1P1"/>
<evidence type="ECO:0000256" key="4">
    <source>
        <dbReference type="ARBA" id="ARBA00022801"/>
    </source>
</evidence>
<dbReference type="InterPro" id="IPR042269">
    <property type="entry name" value="Ser_carbopepase_S28_SKS"/>
</dbReference>
<dbReference type="GO" id="GO:0006508">
    <property type="term" value="P:proteolysis"/>
    <property type="evidence" value="ECO:0007669"/>
    <property type="project" value="UniProtKB-KW"/>
</dbReference>
<dbReference type="Gene3D" id="1.20.120.980">
    <property type="entry name" value="Serine carboxypeptidase S28, SKS domain"/>
    <property type="match status" value="1"/>
</dbReference>
<dbReference type="GO" id="GO:0031982">
    <property type="term" value="C:vesicle"/>
    <property type="evidence" value="ECO:0007669"/>
    <property type="project" value="TreeGrafter"/>
</dbReference>
<dbReference type="GO" id="GO:0008239">
    <property type="term" value="F:dipeptidyl-peptidase activity"/>
    <property type="evidence" value="ECO:0007669"/>
    <property type="project" value="TreeGrafter"/>
</dbReference>
<dbReference type="PANTHER" id="PTHR11010:SF107">
    <property type="entry name" value="DIPEPTIDYL PEPTIDASE 2"/>
    <property type="match status" value="1"/>
</dbReference>
<comment type="similarity">
    <text evidence="1">Belongs to the peptidase S28 family.</text>
</comment>
<dbReference type="InterPro" id="IPR029058">
    <property type="entry name" value="AB_hydrolase_fold"/>
</dbReference>
<sequence length="484" mass="54429">MILHLISLLLLTATAWSQSPPWPPKFGYFQQKITHFNFPNKFPTFRTRYLYEDKWYKSGGPIFFYCGNEGDIEGFWNNTGFMFDIAPGFNALVVFAEHRYYGQSLPFPSSFTQPFIQFLTIEEALADFADLISVIQATFNATSSPVIAFGGSYGGMLAAVMRLKYPHLVHGAIASSAPFKWVLGEEPLHPFFQTIKNDYFNVNASCVSVIQTAYETILQRALSGAEGLKNISQSLRLCSPLQNQSDLDWMLRWSRNAFVFMTMMDYPYQASFMGNLPAYPVNVSCLRAINETDPLVGLREALGVFYNTTNVSCFDYKSQYLDCADITGCGLGNDSIAWDFQSCTEMHLYDPSNATAGDMFPSLPRTLEQVNEYCERKFGVSLAENQLRTFIGPTAVWKHASNIVFSNGDLDPWMNGGFLEPPSKSVTVLQIHGGAHHLDLRGSNPADPPSVTEARQTEFAEIQKWLTAFYKGRMMDDFVPLLVH</sequence>
<gene>
    <name evidence="7" type="primary">DPP2</name>
    <name evidence="7" type="ORF">TR121593</name>
</gene>
<dbReference type="Pfam" id="PF05577">
    <property type="entry name" value="Peptidase_S28"/>
    <property type="match status" value="1"/>
</dbReference>
<dbReference type="EMBL" id="GEEE01005180">
    <property type="protein sequence ID" value="JAP58045.1"/>
    <property type="molecule type" value="Transcribed_RNA"/>
</dbReference>
<organism evidence="7">
    <name type="scientific">Schistocephalus solidus</name>
    <name type="common">Tapeworm</name>
    <dbReference type="NCBI Taxonomy" id="70667"/>
    <lineage>
        <taxon>Eukaryota</taxon>
        <taxon>Metazoa</taxon>
        <taxon>Spiralia</taxon>
        <taxon>Lophotrochozoa</taxon>
        <taxon>Platyhelminthes</taxon>
        <taxon>Cestoda</taxon>
        <taxon>Eucestoda</taxon>
        <taxon>Diphyllobothriidea</taxon>
        <taxon>Diphyllobothriidae</taxon>
        <taxon>Schistocephalus</taxon>
    </lineage>
</organism>
<dbReference type="GO" id="GO:0070008">
    <property type="term" value="F:serine-type exopeptidase activity"/>
    <property type="evidence" value="ECO:0007669"/>
    <property type="project" value="InterPro"/>
</dbReference>
<dbReference type="SUPFAM" id="SSF53474">
    <property type="entry name" value="alpha/beta-Hydrolases"/>
    <property type="match status" value="2"/>
</dbReference>
<evidence type="ECO:0000256" key="1">
    <source>
        <dbReference type="ARBA" id="ARBA00011079"/>
    </source>
</evidence>
<dbReference type="InterPro" id="IPR008758">
    <property type="entry name" value="Peptidase_S28"/>
</dbReference>
<keyword evidence="5" id="KW-0325">Glycoprotein</keyword>
<dbReference type="Gene3D" id="3.40.50.1820">
    <property type="entry name" value="alpha/beta hydrolase"/>
    <property type="match status" value="1"/>
</dbReference>
<accession>A0A0X3Q1P1</accession>
<feature type="chain" id="PRO_5007051435" evidence="6">
    <location>
        <begin position="18"/>
        <end position="484"/>
    </location>
</feature>